<organism evidence="4 5">
    <name type="scientific">Arenimonas terrae</name>
    <dbReference type="NCBI Taxonomy" id="2546226"/>
    <lineage>
        <taxon>Bacteria</taxon>
        <taxon>Pseudomonadati</taxon>
        <taxon>Pseudomonadota</taxon>
        <taxon>Gammaproteobacteria</taxon>
        <taxon>Lysobacterales</taxon>
        <taxon>Lysobacteraceae</taxon>
        <taxon>Arenimonas</taxon>
    </lineage>
</organism>
<dbReference type="RefSeq" id="WP_139449966.1">
    <property type="nucleotide sequence ID" value="NZ_SMDR01000004.1"/>
</dbReference>
<dbReference type="GO" id="GO:0016747">
    <property type="term" value="F:acyltransferase activity, transferring groups other than amino-acyl groups"/>
    <property type="evidence" value="ECO:0007669"/>
    <property type="project" value="InterPro"/>
</dbReference>
<dbReference type="Proteomes" id="UP000305760">
    <property type="component" value="Unassembled WGS sequence"/>
</dbReference>
<keyword evidence="2" id="KW-0012">Acyltransferase</keyword>
<dbReference type="InterPro" id="IPR000182">
    <property type="entry name" value="GNAT_dom"/>
</dbReference>
<evidence type="ECO:0000313" key="5">
    <source>
        <dbReference type="Proteomes" id="UP000305760"/>
    </source>
</evidence>
<name>A0A5C4RNP7_9GAMM</name>
<evidence type="ECO:0000259" key="3">
    <source>
        <dbReference type="PROSITE" id="PS51186"/>
    </source>
</evidence>
<keyword evidence="1 4" id="KW-0808">Transferase</keyword>
<dbReference type="Gene3D" id="3.40.630.30">
    <property type="match status" value="1"/>
</dbReference>
<evidence type="ECO:0000256" key="1">
    <source>
        <dbReference type="ARBA" id="ARBA00022679"/>
    </source>
</evidence>
<proteinExistence type="predicted"/>
<dbReference type="EMBL" id="SMDR01000004">
    <property type="protein sequence ID" value="TNJ32876.1"/>
    <property type="molecule type" value="Genomic_DNA"/>
</dbReference>
<dbReference type="InterPro" id="IPR016181">
    <property type="entry name" value="Acyl_CoA_acyltransferase"/>
</dbReference>
<dbReference type="CDD" id="cd04301">
    <property type="entry name" value="NAT_SF"/>
    <property type="match status" value="1"/>
</dbReference>
<feature type="domain" description="N-acetyltransferase" evidence="3">
    <location>
        <begin position="26"/>
        <end position="180"/>
    </location>
</feature>
<dbReference type="PANTHER" id="PTHR43877">
    <property type="entry name" value="AMINOALKYLPHOSPHONATE N-ACETYLTRANSFERASE-RELATED-RELATED"/>
    <property type="match status" value="1"/>
</dbReference>
<dbReference type="PANTHER" id="PTHR43877:SF2">
    <property type="entry name" value="AMINOALKYLPHOSPHONATE N-ACETYLTRANSFERASE-RELATED"/>
    <property type="match status" value="1"/>
</dbReference>
<dbReference type="InterPro" id="IPR050832">
    <property type="entry name" value="Bact_Acetyltransf"/>
</dbReference>
<dbReference type="SUPFAM" id="SSF55729">
    <property type="entry name" value="Acyl-CoA N-acyltransferases (Nat)"/>
    <property type="match status" value="1"/>
</dbReference>
<dbReference type="Pfam" id="PF00583">
    <property type="entry name" value="Acetyltransf_1"/>
    <property type="match status" value="1"/>
</dbReference>
<keyword evidence="5" id="KW-1185">Reference proteome</keyword>
<dbReference type="PROSITE" id="PS51186">
    <property type="entry name" value="GNAT"/>
    <property type="match status" value="1"/>
</dbReference>
<sequence length="180" mass="20066">MSGLPSFPAGPGPAPATPAYLSERGFALRHAVDADLPRLLQLYADTRADELAGVPWPPDFKQTFLDQQFQFQHRHFLAEHPTADFLVIEREGRIEGRYYLLRDAPEHHIVDICLISAHRGRGLGRALIEASQQEARAQGRGMALQVLVNNVGARRLYERLGFGAVAEASTDSHLFMRWPG</sequence>
<evidence type="ECO:0000313" key="4">
    <source>
        <dbReference type="EMBL" id="TNJ32876.1"/>
    </source>
</evidence>
<accession>A0A5C4RNP7</accession>
<dbReference type="AlphaFoldDB" id="A0A5C4RNP7"/>
<comment type="caution">
    <text evidence="4">The sequence shown here is derived from an EMBL/GenBank/DDBJ whole genome shotgun (WGS) entry which is preliminary data.</text>
</comment>
<reference evidence="4 5" key="1">
    <citation type="submission" date="2019-03" db="EMBL/GenBank/DDBJ databases">
        <title>Arenimonas daejeonensis sp. nov., isolated from compost.</title>
        <authorList>
            <person name="Jeon C.O."/>
        </authorList>
    </citation>
    <scope>NUCLEOTIDE SEQUENCE [LARGE SCALE GENOMIC DNA]</scope>
    <source>
        <strain evidence="4 5">R29</strain>
    </source>
</reference>
<protein>
    <submittedName>
        <fullName evidence="4">GNAT family N-acetyltransferase</fullName>
    </submittedName>
</protein>
<gene>
    <name evidence="4" type="ORF">E1B00_14280</name>
</gene>
<dbReference type="OrthoDB" id="5525374at2"/>
<evidence type="ECO:0000256" key="2">
    <source>
        <dbReference type="ARBA" id="ARBA00023315"/>
    </source>
</evidence>